<accession>A0A0D0DAT4</accession>
<sequence length="138" mass="15214">MGLASVLFGDSRPHQQSYMDSSPSPSLGFSEPTSRSQSVAPMNRMLPLDYRRGYSHHMALPNPGAAYHNGAMQNNMSVVQLIQGTLHLLLEEVQKMNHRVSNVESTNQNILSNQQLLTNCLKATEAAVHQMQEALVAL</sequence>
<evidence type="ECO:0000313" key="3">
    <source>
        <dbReference type="Proteomes" id="UP000054538"/>
    </source>
</evidence>
<keyword evidence="3" id="KW-1185">Reference proteome</keyword>
<gene>
    <name evidence="2" type="ORF">PAXRUDRAFT_763307</name>
</gene>
<dbReference type="EMBL" id="KN825868">
    <property type="protein sequence ID" value="KIK81091.1"/>
    <property type="molecule type" value="Genomic_DNA"/>
</dbReference>
<feature type="compositionally biased region" description="Polar residues" evidence="1">
    <location>
        <begin position="14"/>
        <end position="40"/>
    </location>
</feature>
<dbReference type="OrthoDB" id="2691059at2759"/>
<name>A0A0D0DAT4_9AGAM</name>
<reference evidence="2 3" key="1">
    <citation type="submission" date="2014-04" db="EMBL/GenBank/DDBJ databases">
        <authorList>
            <consortium name="DOE Joint Genome Institute"/>
            <person name="Kuo A."/>
            <person name="Kohler A."/>
            <person name="Jargeat P."/>
            <person name="Nagy L.G."/>
            <person name="Floudas D."/>
            <person name="Copeland A."/>
            <person name="Barry K.W."/>
            <person name="Cichocki N."/>
            <person name="Veneault-Fourrey C."/>
            <person name="LaButti K."/>
            <person name="Lindquist E.A."/>
            <person name="Lipzen A."/>
            <person name="Lundell T."/>
            <person name="Morin E."/>
            <person name="Murat C."/>
            <person name="Sun H."/>
            <person name="Tunlid A."/>
            <person name="Henrissat B."/>
            <person name="Grigoriev I.V."/>
            <person name="Hibbett D.S."/>
            <person name="Martin F."/>
            <person name="Nordberg H.P."/>
            <person name="Cantor M.N."/>
            <person name="Hua S.X."/>
        </authorList>
    </citation>
    <scope>NUCLEOTIDE SEQUENCE [LARGE SCALE GENOMIC DNA]</scope>
    <source>
        <strain evidence="2 3">Ve08.2h10</strain>
    </source>
</reference>
<dbReference type="Proteomes" id="UP000054538">
    <property type="component" value="Unassembled WGS sequence"/>
</dbReference>
<feature type="non-terminal residue" evidence="2">
    <location>
        <position position="138"/>
    </location>
</feature>
<proteinExistence type="predicted"/>
<dbReference type="InParanoid" id="A0A0D0DAT4"/>
<dbReference type="HOGENOM" id="CLU_1860033_0_0_1"/>
<feature type="region of interest" description="Disordered" evidence="1">
    <location>
        <begin position="1"/>
        <end position="42"/>
    </location>
</feature>
<evidence type="ECO:0000313" key="2">
    <source>
        <dbReference type="EMBL" id="KIK81091.1"/>
    </source>
</evidence>
<reference evidence="3" key="2">
    <citation type="submission" date="2015-01" db="EMBL/GenBank/DDBJ databases">
        <title>Evolutionary Origins and Diversification of the Mycorrhizal Mutualists.</title>
        <authorList>
            <consortium name="DOE Joint Genome Institute"/>
            <consortium name="Mycorrhizal Genomics Consortium"/>
            <person name="Kohler A."/>
            <person name="Kuo A."/>
            <person name="Nagy L.G."/>
            <person name="Floudas D."/>
            <person name="Copeland A."/>
            <person name="Barry K.W."/>
            <person name="Cichocki N."/>
            <person name="Veneault-Fourrey C."/>
            <person name="LaButti K."/>
            <person name="Lindquist E.A."/>
            <person name="Lipzen A."/>
            <person name="Lundell T."/>
            <person name="Morin E."/>
            <person name="Murat C."/>
            <person name="Riley R."/>
            <person name="Ohm R."/>
            <person name="Sun H."/>
            <person name="Tunlid A."/>
            <person name="Henrissat B."/>
            <person name="Grigoriev I.V."/>
            <person name="Hibbett D.S."/>
            <person name="Martin F."/>
        </authorList>
    </citation>
    <scope>NUCLEOTIDE SEQUENCE [LARGE SCALE GENOMIC DNA]</scope>
    <source>
        <strain evidence="3">Ve08.2h10</strain>
    </source>
</reference>
<organism evidence="2 3">
    <name type="scientific">Paxillus rubicundulus Ve08.2h10</name>
    <dbReference type="NCBI Taxonomy" id="930991"/>
    <lineage>
        <taxon>Eukaryota</taxon>
        <taxon>Fungi</taxon>
        <taxon>Dikarya</taxon>
        <taxon>Basidiomycota</taxon>
        <taxon>Agaricomycotina</taxon>
        <taxon>Agaricomycetes</taxon>
        <taxon>Agaricomycetidae</taxon>
        <taxon>Boletales</taxon>
        <taxon>Paxilineae</taxon>
        <taxon>Paxillaceae</taxon>
        <taxon>Paxillus</taxon>
    </lineage>
</organism>
<dbReference type="AlphaFoldDB" id="A0A0D0DAT4"/>
<protein>
    <submittedName>
        <fullName evidence="2">Uncharacterized protein</fullName>
    </submittedName>
</protein>
<evidence type="ECO:0000256" key="1">
    <source>
        <dbReference type="SAM" id="MobiDB-lite"/>
    </source>
</evidence>